<keyword evidence="5" id="KW-0012">Acyltransferase</keyword>
<sequence>MTDGFAIIGMAARLPGAHGPAEFWRLLRSGTDAVTEPPPDRSAIARRGAFLDDITGFDAGFFGVFPQEAAAMDPHQRLMLELGWEALENARLGPDRLSGTQTGVFVATPGETAPVSTPDRYTFAGRQRAMVANRLSHALGLRGPSLTVDTGQSSSLVAVHLAVQALRTGECDLAVAGGASLMVAPDDGSGLAEMGVLSPDGRCHVFDSRANGFVRGEGGGLVVVKRLADALADGDRIAAVVVGSAVNNDGHTDGLTTPSAPAQQALLERAYDRAGVDPGTVQYVELHGTGTAVGDPLEAAGLGAVLGTAANRTAPLLVGSVKTNIGHLEAAAGIAGLLKTVLSVQHREVPASLHFATPNPDIPLEEWNLRVNTRSRPWPDGPALAGVSSFGLGGTNCHLVLAEAPPRPEPAPPVRPAPPVVPWVLSAKSRDALRGQARRLLGPDVAADPVDVGFSLATTRTLFPVRAVVFGRDRSELESGLEELIRGDGPAVVGSAAQPLTAMAHAFVSGGETDWSAVFTGLGARPVDLPTYAFERSAAEAVRPAEAAEAASHDGLGALVRAEIAAQMGLADADAVPRERTFQDLGFSSLAAVELAERLSAATGTRLDATVVFDHPTPAALATHLARGTGDHAPDDDPGHGPDDAPGRDAHDRAVPHPDDDPVVIVGMGCRYPGGVASPVELWEVAEAGRDVISPFPTDRGWDLEALYDPDPDRPGTTYVREGGFLTGAGDFDAGFFGIGPSEALAMDPQQRLVLEVAWEALEDAGVDPHSLAGSSTGVFVGMYGWDSSESVEGYRITGGLSSVASGRVAYALGLEGPAVSVDTACSSSLVAVHLACRSLRSGETDLVLAGGATVMATPRVFVELARQRGLSPDGRCKSFAAGADGTAWGEGVGVVVLERLSDARRRGHEVLAVVRGSAVNQDGASNGLTAPSGVAQQRVIRAALADGGLSVGDVDVVEAHGTGTVLGDPIEAQAVLATYGRGRGARRPVWLGSLKSNIGHTQAAAGVAGLIKMVGAMRRGVVPATLHVDAPSEHVAWESGGVRLVTRACRWPETGRVRRAGVSSFGISGTNAHVVLEQAPSVPDPARRALPAVPWILSAKTPEALSAQVSRLLAFLEKADADPADVGYTLLSRARFAHRIVVLGADRDELLGGLRALADAPEPGTVVGRTELRERADRFVAGGEVDWADVFAGTGARRVLLPTYPFARRHFWAAPAPAPAPSGPVGPTAGATRKAELPDLVAAVRTAVGDVLGEHDATGLDDDIVALGLDSLAAVELRGRLQALTDLPIGLTDILDNPTIRSLAEALARRGPSRRPR</sequence>
<evidence type="ECO:0000256" key="2">
    <source>
        <dbReference type="ARBA" id="ARBA00022553"/>
    </source>
</evidence>
<dbReference type="PROSITE" id="PS00606">
    <property type="entry name" value="KS3_1"/>
    <property type="match status" value="1"/>
</dbReference>
<dbReference type="SMART" id="SM00823">
    <property type="entry name" value="PKS_PP"/>
    <property type="match status" value="2"/>
</dbReference>
<accession>A0A6G3TE18</accession>
<evidence type="ECO:0000256" key="5">
    <source>
        <dbReference type="ARBA" id="ARBA00023315"/>
    </source>
</evidence>
<feature type="region of interest" description="Disordered" evidence="6">
    <location>
        <begin position="627"/>
        <end position="660"/>
    </location>
</feature>
<keyword evidence="1" id="KW-0596">Phosphopantetheine</keyword>
<dbReference type="SMART" id="SM01294">
    <property type="entry name" value="PKS_PP_betabranch"/>
    <property type="match status" value="1"/>
</dbReference>
<dbReference type="GO" id="GO:0006633">
    <property type="term" value="P:fatty acid biosynthetic process"/>
    <property type="evidence" value="ECO:0007669"/>
    <property type="project" value="InterPro"/>
</dbReference>
<protein>
    <recommendedName>
        <fullName evidence="11">Type I polyketide synthase</fullName>
    </recommendedName>
</protein>
<dbReference type="PROSITE" id="PS00012">
    <property type="entry name" value="PHOSPHOPANTETHEINE"/>
    <property type="match status" value="2"/>
</dbReference>
<evidence type="ECO:0000259" key="7">
    <source>
        <dbReference type="PROSITE" id="PS50075"/>
    </source>
</evidence>
<comment type="caution">
    <text evidence="9">The sequence shown here is derived from an EMBL/GenBank/DDBJ whole genome shotgun (WGS) entry which is preliminary data.</text>
</comment>
<dbReference type="InterPro" id="IPR032821">
    <property type="entry name" value="PKS_assoc"/>
</dbReference>
<dbReference type="Gene3D" id="1.10.1200.10">
    <property type="entry name" value="ACP-like"/>
    <property type="match status" value="2"/>
</dbReference>
<dbReference type="InterPro" id="IPR036736">
    <property type="entry name" value="ACP-like_sf"/>
</dbReference>
<keyword evidence="2" id="KW-0597">Phosphoprotein</keyword>
<evidence type="ECO:0000259" key="8">
    <source>
        <dbReference type="PROSITE" id="PS52004"/>
    </source>
</evidence>
<dbReference type="SUPFAM" id="SSF53901">
    <property type="entry name" value="Thiolase-like"/>
    <property type="match status" value="2"/>
</dbReference>
<dbReference type="GO" id="GO:0031177">
    <property type="term" value="F:phosphopantetheine binding"/>
    <property type="evidence" value="ECO:0007669"/>
    <property type="project" value="InterPro"/>
</dbReference>
<dbReference type="SUPFAM" id="SSF47336">
    <property type="entry name" value="ACP-like"/>
    <property type="match status" value="2"/>
</dbReference>
<evidence type="ECO:0000313" key="9">
    <source>
        <dbReference type="EMBL" id="NEC34786.1"/>
    </source>
</evidence>
<evidence type="ECO:0000313" key="10">
    <source>
        <dbReference type="Proteomes" id="UP000475666"/>
    </source>
</evidence>
<proteinExistence type="predicted"/>
<organism evidence="9 10">
    <name type="scientific">Streptomyces rubrogriseus</name>
    <dbReference type="NCBI Taxonomy" id="194673"/>
    <lineage>
        <taxon>Bacteria</taxon>
        <taxon>Bacillati</taxon>
        <taxon>Actinomycetota</taxon>
        <taxon>Actinomycetes</taxon>
        <taxon>Kitasatosporales</taxon>
        <taxon>Streptomycetaceae</taxon>
        <taxon>Streptomyces</taxon>
        <taxon>Streptomyces violaceoruber group</taxon>
    </lineage>
</organism>
<evidence type="ECO:0000256" key="6">
    <source>
        <dbReference type="SAM" id="MobiDB-lite"/>
    </source>
</evidence>
<dbReference type="Proteomes" id="UP000475666">
    <property type="component" value="Unassembled WGS sequence"/>
</dbReference>
<feature type="domain" description="Ketosynthase family 3 (KS3)" evidence="8">
    <location>
        <begin position="660"/>
        <end position="1079"/>
    </location>
</feature>
<dbReference type="RefSeq" id="WP_164275123.1">
    <property type="nucleotide sequence ID" value="NZ_JAAGMQ010000481.1"/>
</dbReference>
<dbReference type="SMART" id="SM00825">
    <property type="entry name" value="PKS_KS"/>
    <property type="match status" value="2"/>
</dbReference>
<dbReference type="InterPro" id="IPR020841">
    <property type="entry name" value="PKS_Beta-ketoAc_synthase_dom"/>
</dbReference>
<dbReference type="Gene3D" id="3.30.70.3290">
    <property type="match status" value="2"/>
</dbReference>
<dbReference type="InterPro" id="IPR050091">
    <property type="entry name" value="PKS_NRPS_Biosynth_Enz"/>
</dbReference>
<dbReference type="CDD" id="cd00833">
    <property type="entry name" value="PKS"/>
    <property type="match status" value="2"/>
</dbReference>
<dbReference type="InterPro" id="IPR016039">
    <property type="entry name" value="Thiolase-like"/>
</dbReference>
<feature type="domain" description="Carrier" evidence="7">
    <location>
        <begin position="554"/>
        <end position="629"/>
    </location>
</feature>
<dbReference type="FunFam" id="3.40.47.10:FF:000019">
    <property type="entry name" value="Polyketide synthase type I"/>
    <property type="match status" value="1"/>
</dbReference>
<dbReference type="PROSITE" id="PS52004">
    <property type="entry name" value="KS3_2"/>
    <property type="match status" value="2"/>
</dbReference>
<dbReference type="GO" id="GO:0033068">
    <property type="term" value="P:macrolide biosynthetic process"/>
    <property type="evidence" value="ECO:0007669"/>
    <property type="project" value="UniProtKB-ARBA"/>
</dbReference>
<feature type="domain" description="Ketosynthase family 3 (KS3)" evidence="8">
    <location>
        <begin position="2"/>
        <end position="403"/>
    </location>
</feature>
<name>A0A6G3TE18_9ACTN</name>
<dbReference type="InterPro" id="IPR020806">
    <property type="entry name" value="PKS_PP-bd"/>
</dbReference>
<evidence type="ECO:0000256" key="4">
    <source>
        <dbReference type="ARBA" id="ARBA00023268"/>
    </source>
</evidence>
<dbReference type="GO" id="GO:0004312">
    <property type="term" value="F:fatty acid synthase activity"/>
    <property type="evidence" value="ECO:0007669"/>
    <property type="project" value="TreeGrafter"/>
</dbReference>
<keyword evidence="4" id="KW-0511">Multifunctional enzyme</keyword>
<dbReference type="EMBL" id="JAAGMQ010000481">
    <property type="protein sequence ID" value="NEC34786.1"/>
    <property type="molecule type" value="Genomic_DNA"/>
</dbReference>
<dbReference type="Pfam" id="PF00550">
    <property type="entry name" value="PP-binding"/>
    <property type="match status" value="2"/>
</dbReference>
<dbReference type="InterPro" id="IPR014031">
    <property type="entry name" value="Ketoacyl_synth_C"/>
</dbReference>
<dbReference type="InterPro" id="IPR006162">
    <property type="entry name" value="Ppantetheine_attach_site"/>
</dbReference>
<evidence type="ECO:0008006" key="11">
    <source>
        <dbReference type="Google" id="ProtNLM"/>
    </source>
</evidence>
<evidence type="ECO:0000256" key="1">
    <source>
        <dbReference type="ARBA" id="ARBA00022450"/>
    </source>
</evidence>
<evidence type="ECO:0000256" key="3">
    <source>
        <dbReference type="ARBA" id="ARBA00022679"/>
    </source>
</evidence>
<dbReference type="PANTHER" id="PTHR43775:SF51">
    <property type="entry name" value="INACTIVE PHENOLPHTHIOCEROL SYNTHESIS POLYKETIDE SYNTHASE TYPE I PKS1-RELATED"/>
    <property type="match status" value="1"/>
</dbReference>
<reference evidence="9 10" key="1">
    <citation type="submission" date="2020-01" db="EMBL/GenBank/DDBJ databases">
        <title>Insect and environment-associated Actinomycetes.</title>
        <authorList>
            <person name="Currrie C."/>
            <person name="Chevrette M."/>
            <person name="Carlson C."/>
            <person name="Stubbendieck R."/>
            <person name="Wendt-Pienkowski E."/>
        </authorList>
    </citation>
    <scope>NUCLEOTIDE SEQUENCE [LARGE SCALE GENOMIC DNA]</scope>
    <source>
        <strain evidence="9 10">SID7739</strain>
    </source>
</reference>
<dbReference type="InterPro" id="IPR014030">
    <property type="entry name" value="Ketoacyl_synth_N"/>
</dbReference>
<dbReference type="PANTHER" id="PTHR43775">
    <property type="entry name" value="FATTY ACID SYNTHASE"/>
    <property type="match status" value="1"/>
</dbReference>
<dbReference type="GO" id="GO:0004315">
    <property type="term" value="F:3-oxoacyl-[acyl-carrier-protein] synthase activity"/>
    <property type="evidence" value="ECO:0007669"/>
    <property type="project" value="InterPro"/>
</dbReference>
<dbReference type="Gene3D" id="3.40.47.10">
    <property type="match status" value="2"/>
</dbReference>
<dbReference type="Pfam" id="PF00109">
    <property type="entry name" value="ketoacyl-synt"/>
    <property type="match status" value="2"/>
</dbReference>
<dbReference type="InterPro" id="IPR018201">
    <property type="entry name" value="Ketoacyl_synth_AS"/>
</dbReference>
<dbReference type="Pfam" id="PF16197">
    <property type="entry name" value="KAsynt_C_assoc"/>
    <property type="match status" value="2"/>
</dbReference>
<feature type="compositionally biased region" description="Basic and acidic residues" evidence="6">
    <location>
        <begin position="629"/>
        <end position="660"/>
    </location>
</feature>
<dbReference type="InterPro" id="IPR009081">
    <property type="entry name" value="PP-bd_ACP"/>
</dbReference>
<gene>
    <name evidence="9" type="ORF">G3I66_16680</name>
</gene>
<feature type="domain" description="Carrier" evidence="7">
    <location>
        <begin position="1236"/>
        <end position="1312"/>
    </location>
</feature>
<keyword evidence="3" id="KW-0808">Transferase</keyword>
<dbReference type="PROSITE" id="PS50075">
    <property type="entry name" value="CARRIER"/>
    <property type="match status" value="2"/>
</dbReference>
<dbReference type="Pfam" id="PF02801">
    <property type="entry name" value="Ketoacyl-synt_C"/>
    <property type="match status" value="2"/>
</dbReference>